<dbReference type="InterPro" id="IPR003423">
    <property type="entry name" value="OMP_efflux"/>
</dbReference>
<organism evidence="9 10">
    <name type="scientific">Geobacter soli</name>
    <dbReference type="NCBI Taxonomy" id="1510391"/>
    <lineage>
        <taxon>Bacteria</taxon>
        <taxon>Pseudomonadati</taxon>
        <taxon>Thermodesulfobacteriota</taxon>
        <taxon>Desulfuromonadia</taxon>
        <taxon>Geobacterales</taxon>
        <taxon>Geobacteraceae</taxon>
        <taxon>Geobacter</taxon>
    </lineage>
</organism>
<keyword evidence="10" id="KW-1185">Reference proteome</keyword>
<dbReference type="PANTHER" id="PTHR30026">
    <property type="entry name" value="OUTER MEMBRANE PROTEIN TOLC"/>
    <property type="match status" value="1"/>
</dbReference>
<dbReference type="Proteomes" id="UP000031433">
    <property type="component" value="Unassembled WGS sequence"/>
</dbReference>
<dbReference type="SUPFAM" id="SSF56954">
    <property type="entry name" value="Outer membrane efflux proteins (OEP)"/>
    <property type="match status" value="1"/>
</dbReference>
<reference evidence="9 10" key="1">
    <citation type="submission" date="2015-01" db="EMBL/GenBank/DDBJ databases">
        <title>Genome sequence of the anaerobic bacterium Geobacter soli GSS01, a dissimilatory Fe(III) reducer from soil.</title>
        <authorList>
            <person name="Yang G."/>
            <person name="Zhou S."/>
        </authorList>
    </citation>
    <scope>NUCLEOTIDE SEQUENCE [LARGE SCALE GENOMIC DNA]</scope>
    <source>
        <strain evidence="9 10">GSS01</strain>
    </source>
</reference>
<dbReference type="Gene3D" id="1.20.1600.10">
    <property type="entry name" value="Outer membrane efflux proteins (OEP)"/>
    <property type="match status" value="1"/>
</dbReference>
<evidence type="ECO:0000256" key="8">
    <source>
        <dbReference type="SAM" id="SignalP"/>
    </source>
</evidence>
<sequence length="442" mass="48734">MKKMAILFWMILLPAGAFAQGGAPSYSLVQVIEFALKNEPRLIALGKDVEAASYGIKAAKGERWPKIDLGAGVTRYRYAAPLRPISGAPVAGGSGFPPFDKDVYNAEVTLKIPIYRGGRLVKNVEIAEINRLIAERSWYQERQELVFNLTSVYCKILELEALLNALGQNVRQLEEHRRVTEQFVKAGTAAQVDLMKTDVELAHARQQVLATQNAIAAAQELIRSLMGVDETFPQFTVTADLPPDKEYPGEDEGLKAALRQRPDYLKVKARTELFQARLDQVKGKRLPSVDVAGEYGEKGGDAFSFKENWNIGLRLSYPLFDGGITRAEINRGTVELERSSEELRAVRLLIVREVKGAYLAVTDAEKRLSVAKEAISLAEENLRVEQLKYETGAGTTSDVIDAQTALLRAQTDRHQASYDLVTAKAALDKALGSDINGEVASR</sequence>
<evidence type="ECO:0000256" key="4">
    <source>
        <dbReference type="ARBA" id="ARBA00022452"/>
    </source>
</evidence>
<keyword evidence="4" id="KW-1134">Transmembrane beta strand</keyword>
<accession>A0A0C1QKN9</accession>
<dbReference type="GO" id="GO:0015288">
    <property type="term" value="F:porin activity"/>
    <property type="evidence" value="ECO:0007669"/>
    <property type="project" value="TreeGrafter"/>
</dbReference>
<evidence type="ECO:0000256" key="7">
    <source>
        <dbReference type="ARBA" id="ARBA00023237"/>
    </source>
</evidence>
<proteinExistence type="inferred from homology"/>
<evidence type="ECO:0000256" key="3">
    <source>
        <dbReference type="ARBA" id="ARBA00022448"/>
    </source>
</evidence>
<evidence type="ECO:0000256" key="2">
    <source>
        <dbReference type="ARBA" id="ARBA00007613"/>
    </source>
</evidence>
<dbReference type="EMBL" id="JXBL01000001">
    <property type="protein sequence ID" value="KIE41182.1"/>
    <property type="molecule type" value="Genomic_DNA"/>
</dbReference>
<evidence type="ECO:0000313" key="9">
    <source>
        <dbReference type="EMBL" id="KIE41182.1"/>
    </source>
</evidence>
<dbReference type="RefSeq" id="WP_039642705.1">
    <property type="nucleotide sequence ID" value="NZ_JXBL01000001.1"/>
</dbReference>
<dbReference type="Pfam" id="PF02321">
    <property type="entry name" value="OEP"/>
    <property type="match status" value="2"/>
</dbReference>
<evidence type="ECO:0000313" key="10">
    <source>
        <dbReference type="Proteomes" id="UP000031433"/>
    </source>
</evidence>
<dbReference type="AlphaFoldDB" id="A0A0C1QKN9"/>
<keyword evidence="5" id="KW-0812">Transmembrane</keyword>
<evidence type="ECO:0000256" key="5">
    <source>
        <dbReference type="ARBA" id="ARBA00022692"/>
    </source>
</evidence>
<dbReference type="PANTHER" id="PTHR30026:SF20">
    <property type="entry name" value="OUTER MEMBRANE PROTEIN TOLC"/>
    <property type="match status" value="1"/>
</dbReference>
<comment type="subcellular location">
    <subcellularLocation>
        <location evidence="1">Cell outer membrane</location>
    </subcellularLocation>
</comment>
<comment type="similarity">
    <text evidence="2">Belongs to the outer membrane factor (OMF) (TC 1.B.17) family.</text>
</comment>
<keyword evidence="3" id="KW-0813">Transport</keyword>
<keyword evidence="7" id="KW-0998">Cell outer membrane</keyword>
<dbReference type="InterPro" id="IPR051906">
    <property type="entry name" value="TolC-like"/>
</dbReference>
<dbReference type="GO" id="GO:1990281">
    <property type="term" value="C:efflux pump complex"/>
    <property type="evidence" value="ECO:0007669"/>
    <property type="project" value="TreeGrafter"/>
</dbReference>
<keyword evidence="6" id="KW-0472">Membrane</keyword>
<evidence type="ECO:0000256" key="6">
    <source>
        <dbReference type="ARBA" id="ARBA00023136"/>
    </source>
</evidence>
<dbReference type="GO" id="GO:0015562">
    <property type="term" value="F:efflux transmembrane transporter activity"/>
    <property type="evidence" value="ECO:0007669"/>
    <property type="project" value="InterPro"/>
</dbReference>
<keyword evidence="8" id="KW-0732">Signal</keyword>
<feature type="signal peptide" evidence="8">
    <location>
        <begin position="1"/>
        <end position="19"/>
    </location>
</feature>
<name>A0A0C1QKN9_9BACT</name>
<evidence type="ECO:0000256" key="1">
    <source>
        <dbReference type="ARBA" id="ARBA00004442"/>
    </source>
</evidence>
<dbReference type="GO" id="GO:0009279">
    <property type="term" value="C:cell outer membrane"/>
    <property type="evidence" value="ECO:0007669"/>
    <property type="project" value="UniProtKB-SubCell"/>
</dbReference>
<comment type="caution">
    <text evidence="9">The sequence shown here is derived from an EMBL/GenBank/DDBJ whole genome shotgun (WGS) entry which is preliminary data.</text>
</comment>
<protein>
    <submittedName>
        <fullName evidence="9">Transporter</fullName>
    </submittedName>
</protein>
<gene>
    <name evidence="9" type="ORF">SE37_00315</name>
</gene>
<feature type="chain" id="PRO_5002137483" evidence="8">
    <location>
        <begin position="20"/>
        <end position="442"/>
    </location>
</feature>